<name>A0A143FHX8_9CAUD</name>
<organism evidence="1 2">
    <name type="scientific">Bacillus phage Vinny</name>
    <dbReference type="NCBI Taxonomy" id="1805955"/>
    <lineage>
        <taxon>Viruses</taxon>
        <taxon>Duplodnaviria</taxon>
        <taxon>Heunggongvirae</taxon>
        <taxon>Uroviricota</taxon>
        <taxon>Caudoviricetes</taxon>
        <taxon>Herelleviridae</taxon>
        <taxon>Bastillevirinae</taxon>
        <taxon>Bastillevirus</taxon>
        <taxon>Bastillevirus evoli</taxon>
    </lineage>
</organism>
<evidence type="ECO:0000313" key="1">
    <source>
        <dbReference type="EMBL" id="AMW61827.1"/>
    </source>
</evidence>
<proteinExistence type="predicted"/>
<dbReference type="EMBL" id="KU737346">
    <property type="protein sequence ID" value="AMW61827.1"/>
    <property type="molecule type" value="Genomic_DNA"/>
</dbReference>
<evidence type="ECO:0000313" key="2">
    <source>
        <dbReference type="Proteomes" id="UP000225538"/>
    </source>
</evidence>
<dbReference type="Proteomes" id="UP000225538">
    <property type="component" value="Segment"/>
</dbReference>
<accession>A0A143FHX8</accession>
<sequence length="30" mass="3357">MDTAGGTSYNSIIPKTDTRILVIIKIFKIF</sequence>
<gene>
    <name evidence="1" type="ORF">DNAM5_76</name>
</gene>
<protein>
    <submittedName>
        <fullName evidence="1">Uncharacterized protein</fullName>
    </submittedName>
</protein>
<reference evidence="1 2" key="1">
    <citation type="submission" date="2016-02" db="EMBL/GenBank/DDBJ databases">
        <authorList>
            <person name="Wen L."/>
            <person name="He K."/>
            <person name="Yang H."/>
        </authorList>
    </citation>
    <scope>NUCLEOTIDE SEQUENCE [LARGE SCALE GENOMIC DNA]</scope>
</reference>